<dbReference type="EMBL" id="JANFYS010000007">
    <property type="protein sequence ID" value="MCQ4769846.1"/>
    <property type="molecule type" value="Genomic_DNA"/>
</dbReference>
<dbReference type="RefSeq" id="WP_256303462.1">
    <property type="nucleotide sequence ID" value="NZ_JANFYS010000007.1"/>
</dbReference>
<evidence type="ECO:0000313" key="3">
    <source>
        <dbReference type="Proteomes" id="UP001204562"/>
    </source>
</evidence>
<gene>
    <name evidence="2" type="ORF">NE579_05105</name>
</gene>
<organism evidence="2 3">
    <name type="scientific">Intestinimonas massiliensis</name>
    <name type="common">ex Afouda et al. 2020</name>
    <dbReference type="NCBI Taxonomy" id="1673721"/>
    <lineage>
        <taxon>Bacteria</taxon>
        <taxon>Bacillati</taxon>
        <taxon>Bacillota</taxon>
        <taxon>Clostridia</taxon>
        <taxon>Eubacteriales</taxon>
        <taxon>Intestinimonas</taxon>
    </lineage>
</organism>
<evidence type="ECO:0000256" key="1">
    <source>
        <dbReference type="SAM" id="SignalP"/>
    </source>
</evidence>
<keyword evidence="1" id="KW-0732">Signal</keyword>
<feature type="signal peptide" evidence="1">
    <location>
        <begin position="1"/>
        <end position="25"/>
    </location>
</feature>
<evidence type="ECO:0000313" key="2">
    <source>
        <dbReference type="EMBL" id="MCQ4769846.1"/>
    </source>
</evidence>
<protein>
    <submittedName>
        <fullName evidence="2">Uncharacterized protein</fullName>
    </submittedName>
</protein>
<reference evidence="2" key="1">
    <citation type="submission" date="2022-06" db="EMBL/GenBank/DDBJ databases">
        <title>Isolation of gut microbiota from human fecal samples.</title>
        <authorList>
            <person name="Pamer E.G."/>
            <person name="Barat B."/>
            <person name="Waligurski E."/>
            <person name="Medina S."/>
            <person name="Paddock L."/>
            <person name="Mostad J."/>
        </authorList>
    </citation>
    <scope>NUCLEOTIDE SEQUENCE</scope>
    <source>
        <strain evidence="2">DFI.9.91</strain>
    </source>
</reference>
<dbReference type="Proteomes" id="UP001204562">
    <property type="component" value="Unassembled WGS sequence"/>
</dbReference>
<comment type="caution">
    <text evidence="2">The sequence shown here is derived from an EMBL/GenBank/DDBJ whole genome shotgun (WGS) entry which is preliminary data.</text>
</comment>
<name>A0AAW5JMT6_9FIRM</name>
<dbReference type="AlphaFoldDB" id="A0AAW5JMT6"/>
<proteinExistence type="predicted"/>
<sequence length="202" mass="21910">MMKKRIFSTILTLCMLCSLMPFALAANDIITLDKDVYQPGAQMIISLSGTFPEGAHVMIYKDTAAHLIAAKDFTVAYNTTGKPGITLNKTIYALEEAMTITATGLSDVQIESGAVLMIYPQNAKLDQFKDYYNVRELDVSNTWKAAAPRETGIYEVRLYAQYPTYLTDLAAGLLAQTTFSVGGVTLPNQPVSGPGAAHPSTQ</sequence>
<accession>A0AAW5JMT6</accession>
<feature type="chain" id="PRO_5043644289" evidence="1">
    <location>
        <begin position="26"/>
        <end position="202"/>
    </location>
</feature>